<keyword evidence="3" id="KW-1185">Reference proteome</keyword>
<feature type="region of interest" description="Disordered" evidence="1">
    <location>
        <begin position="74"/>
        <end position="96"/>
    </location>
</feature>
<sequence length="564" mass="61832">MDFGSPVLLDPHAPLFDDLKLLELPIDLDDMRRQSEKENDAAKWTPIDAAHPHAHALADLPVVFIDADDDEAHASSYDPHADAARRGDGDKAAAARRRPLAVSAGHQNFMMPTSSSSFLPHMSISSVEMQFGSPAEDHEAAVSPVSLLAFLQTTNLSFSRHLPTVTYVADRLASMGFENPMSLAFVQAHELAAAGIDNAMDQRELFQQARDSFSAQLLEAAGPPDLHTLITVSKWLTLCGIPRSMAVSYSALLQQLGYDSVQQFHDLRFDGQARGVFRPGHHHLFMFHLERVLSRSSSRAQAPPYYAGSHDREFDSTLLDELIPSDGSAMFGMSPAVGRGSSVGFPGDAAMYGSAGASDAQRPGSFTEMMQPAAPSSYRTLSEHELALLHDAVNLPAKTNPCRRGRRVEWNILASNGMNDPRFAALARYSAEELEFNFNQRFESPASGRSSEWTPQLVRLLWEVSQDARCKNGQKTMWEQIAQGRTGVDRYKPLSKFSNSQLRSRYRTEFGDKRPQSRKNRLLAAANAKKAAAQAAASGQPQDEKPAAKPSKGAKDKTKAKAEA</sequence>
<gene>
    <name evidence="2" type="ORF">P43SY_000909</name>
</gene>
<reference evidence="2" key="1">
    <citation type="submission" date="2021-12" db="EMBL/GenBank/DDBJ databases">
        <title>Prjna785345.</title>
        <authorList>
            <person name="Rujirawat T."/>
            <person name="Krajaejun T."/>
        </authorList>
    </citation>
    <scope>NUCLEOTIDE SEQUENCE</scope>
    <source>
        <strain evidence="2">Pi057C3</strain>
    </source>
</reference>
<comment type="caution">
    <text evidence="2">The sequence shown here is derived from an EMBL/GenBank/DDBJ whole genome shotgun (WGS) entry which is preliminary data.</text>
</comment>
<name>A0AAD5Q694_PYTIN</name>
<feature type="compositionally biased region" description="Low complexity" evidence="1">
    <location>
        <begin position="524"/>
        <end position="537"/>
    </location>
</feature>
<dbReference type="Proteomes" id="UP001209570">
    <property type="component" value="Unassembled WGS sequence"/>
</dbReference>
<evidence type="ECO:0000313" key="2">
    <source>
        <dbReference type="EMBL" id="KAJ0400624.1"/>
    </source>
</evidence>
<dbReference type="EMBL" id="JAKCXM010000150">
    <property type="protein sequence ID" value="KAJ0400624.1"/>
    <property type="molecule type" value="Genomic_DNA"/>
</dbReference>
<accession>A0AAD5Q694</accession>
<organism evidence="2 3">
    <name type="scientific">Pythium insidiosum</name>
    <name type="common">Pythiosis disease agent</name>
    <dbReference type="NCBI Taxonomy" id="114742"/>
    <lineage>
        <taxon>Eukaryota</taxon>
        <taxon>Sar</taxon>
        <taxon>Stramenopiles</taxon>
        <taxon>Oomycota</taxon>
        <taxon>Peronosporomycetes</taxon>
        <taxon>Pythiales</taxon>
        <taxon>Pythiaceae</taxon>
        <taxon>Pythium</taxon>
    </lineage>
</organism>
<proteinExistence type="predicted"/>
<dbReference type="AlphaFoldDB" id="A0AAD5Q694"/>
<feature type="region of interest" description="Disordered" evidence="1">
    <location>
        <begin position="508"/>
        <end position="564"/>
    </location>
</feature>
<evidence type="ECO:0000313" key="3">
    <source>
        <dbReference type="Proteomes" id="UP001209570"/>
    </source>
</evidence>
<protein>
    <submittedName>
        <fullName evidence="2">Uncharacterized protein</fullName>
    </submittedName>
</protein>
<evidence type="ECO:0000256" key="1">
    <source>
        <dbReference type="SAM" id="MobiDB-lite"/>
    </source>
</evidence>
<feature type="compositionally biased region" description="Basic and acidic residues" evidence="1">
    <location>
        <begin position="79"/>
        <end position="93"/>
    </location>
</feature>
<feature type="compositionally biased region" description="Basic and acidic residues" evidence="1">
    <location>
        <begin position="542"/>
        <end position="564"/>
    </location>
</feature>